<keyword evidence="1" id="KW-0812">Transmembrane</keyword>
<dbReference type="SUPFAM" id="SSF48452">
    <property type="entry name" value="TPR-like"/>
    <property type="match status" value="1"/>
</dbReference>
<accession>A0A839SRM0</accession>
<dbReference type="Gene3D" id="3.30.70.1230">
    <property type="entry name" value="Nucleotide cyclase"/>
    <property type="match status" value="1"/>
</dbReference>
<feature type="transmembrane region" description="Helical" evidence="1">
    <location>
        <begin position="181"/>
        <end position="201"/>
    </location>
</feature>
<dbReference type="PANTHER" id="PTHR43081">
    <property type="entry name" value="ADENYLATE CYCLASE, TERMINAL-DIFFERENTIATION SPECIFIC-RELATED"/>
    <property type="match status" value="1"/>
</dbReference>
<dbReference type="CDD" id="cd07302">
    <property type="entry name" value="CHD"/>
    <property type="match status" value="1"/>
</dbReference>
<dbReference type="InterPro" id="IPR029787">
    <property type="entry name" value="Nucleotide_cyclase"/>
</dbReference>
<dbReference type="InterPro" id="IPR001054">
    <property type="entry name" value="A/G_cyclase"/>
</dbReference>
<dbReference type="Pfam" id="PF00211">
    <property type="entry name" value="Guanylate_cyc"/>
    <property type="match status" value="1"/>
</dbReference>
<dbReference type="Gene3D" id="1.25.40.10">
    <property type="entry name" value="Tetratricopeptide repeat domain"/>
    <property type="match status" value="1"/>
</dbReference>
<proteinExistence type="predicted"/>
<sequence length="615" mass="69113">MAAVLAADAVGYSRLMEADEGAAYRLLTERRTIIESIVNELGGRVFGTAGDSVIAEFPSSVTAVRCAHRIQSALQDINRDQSADAKMEFRIGIHFGEMIQEDDNLFGESVNLAARLESLAPSGGICLSGAVHEQVKGKVDCIFALGGRQRVKNIAKPIEVWCWPAEKAVQLRRRGTKPWRVPIVALAMILLLGAFLGWFTATSEVDLPNGPRIAVLPFDTLEQNADNQYFSEGLSREIVTYLSKFSNLFVIDLNSTRQLGTRPQCTQVRRELSTDYILSGSVQRSGDLLAVTTRFTDARTCQELDSPGPFRRDLSIANIFDIQLEIAQKVVAQVGSADAPLFDTQIANRLRRDAPQTLKSYNCVLLSYWFYETFEPDRHRRARDCLKQTLQNDPDYSLGWSRLAFSYIEAKKYAIDTPDDWAELARESANRALKLNPENADAYYALAILSQMQMEDRTIFQQFADRAIKLNPNDAFVLADLGTWMAYSGEWEKGKTWVQRAKTLNPKHQSWWDYIWHLHAYLQGDYKSARDIALKVNLPDNYMVQTSLVAAYAMNEEPEKARQTLEHVLQLRPDSAVTPLTPFLVRNMDPELIAALAVGLRKAGLDFPDEPTNSN</sequence>
<dbReference type="PROSITE" id="PS50125">
    <property type="entry name" value="GUANYLATE_CYCLASE_2"/>
    <property type="match status" value="1"/>
</dbReference>
<organism evidence="3 4">
    <name type="scientific">Limibacillus halophilus</name>
    <dbReference type="NCBI Taxonomy" id="1579333"/>
    <lineage>
        <taxon>Bacteria</taxon>
        <taxon>Pseudomonadati</taxon>
        <taxon>Pseudomonadota</taxon>
        <taxon>Alphaproteobacteria</taxon>
        <taxon>Rhodospirillales</taxon>
        <taxon>Rhodovibrionaceae</taxon>
        <taxon>Limibacillus</taxon>
    </lineage>
</organism>
<keyword evidence="1" id="KW-0472">Membrane</keyword>
<dbReference type="SUPFAM" id="SSF55073">
    <property type="entry name" value="Nucleotide cyclase"/>
    <property type="match status" value="1"/>
</dbReference>
<evidence type="ECO:0000313" key="3">
    <source>
        <dbReference type="EMBL" id="MBB3065527.1"/>
    </source>
</evidence>
<reference evidence="3 4" key="1">
    <citation type="submission" date="2020-08" db="EMBL/GenBank/DDBJ databases">
        <title>Genomic Encyclopedia of Type Strains, Phase III (KMG-III): the genomes of soil and plant-associated and newly described type strains.</title>
        <authorList>
            <person name="Whitman W."/>
        </authorList>
    </citation>
    <scope>NUCLEOTIDE SEQUENCE [LARGE SCALE GENOMIC DNA]</scope>
    <source>
        <strain evidence="3 4">CECT 8803</strain>
    </source>
</reference>
<gene>
    <name evidence="3" type="ORF">FHR98_001814</name>
</gene>
<keyword evidence="1" id="KW-1133">Transmembrane helix</keyword>
<dbReference type="GO" id="GO:0004016">
    <property type="term" value="F:adenylate cyclase activity"/>
    <property type="evidence" value="ECO:0007669"/>
    <property type="project" value="UniProtKB-ARBA"/>
</dbReference>
<evidence type="ECO:0000256" key="1">
    <source>
        <dbReference type="SAM" id="Phobius"/>
    </source>
</evidence>
<name>A0A839SRM0_9PROT</name>
<dbReference type="AlphaFoldDB" id="A0A839SRM0"/>
<dbReference type="InterPro" id="IPR011990">
    <property type="entry name" value="TPR-like_helical_dom_sf"/>
</dbReference>
<dbReference type="PANTHER" id="PTHR43081:SF19">
    <property type="entry name" value="PH-SENSITIVE ADENYLATE CYCLASE RV1264"/>
    <property type="match status" value="1"/>
</dbReference>
<comment type="caution">
    <text evidence="3">The sequence shown here is derived from an EMBL/GenBank/DDBJ whole genome shotgun (WGS) entry which is preliminary data.</text>
</comment>
<keyword evidence="4" id="KW-1185">Reference proteome</keyword>
<dbReference type="RefSeq" id="WP_183416347.1">
    <property type="nucleotide sequence ID" value="NZ_JACHXA010000004.1"/>
</dbReference>
<feature type="domain" description="Guanylate cyclase" evidence="2">
    <location>
        <begin position="3"/>
        <end position="117"/>
    </location>
</feature>
<evidence type="ECO:0000313" key="4">
    <source>
        <dbReference type="Proteomes" id="UP000581135"/>
    </source>
</evidence>
<evidence type="ECO:0000259" key="2">
    <source>
        <dbReference type="PROSITE" id="PS50125"/>
    </source>
</evidence>
<dbReference type="EMBL" id="JACHXA010000004">
    <property type="protein sequence ID" value="MBB3065527.1"/>
    <property type="molecule type" value="Genomic_DNA"/>
</dbReference>
<dbReference type="GO" id="GO:0035556">
    <property type="term" value="P:intracellular signal transduction"/>
    <property type="evidence" value="ECO:0007669"/>
    <property type="project" value="InterPro"/>
</dbReference>
<protein>
    <submittedName>
        <fullName evidence="3">Class 3 adenylate cyclase/TolB-like protein</fullName>
    </submittedName>
</protein>
<dbReference type="Proteomes" id="UP000581135">
    <property type="component" value="Unassembled WGS sequence"/>
</dbReference>
<dbReference type="GO" id="GO:0006171">
    <property type="term" value="P:cAMP biosynthetic process"/>
    <property type="evidence" value="ECO:0007669"/>
    <property type="project" value="TreeGrafter"/>
</dbReference>
<dbReference type="InterPro" id="IPR050697">
    <property type="entry name" value="Adenylyl/Guanylyl_Cyclase_3/4"/>
</dbReference>